<proteinExistence type="predicted"/>
<protein>
    <submittedName>
        <fullName evidence="1">Uncharacterized protein</fullName>
    </submittedName>
</protein>
<dbReference type="AlphaFoldDB" id="A0A9D2D5L0"/>
<sequence>MQSITDAIFDGVINELDRQNFLADDDPEHTASVKLEETLTPAQRELFDRFIEAYTENEVRLRREAYGRGLKVGIRLGYEAGIYDLNEK</sequence>
<evidence type="ECO:0000313" key="2">
    <source>
        <dbReference type="Proteomes" id="UP000824025"/>
    </source>
</evidence>
<reference evidence="1" key="1">
    <citation type="journal article" date="2021" name="PeerJ">
        <title>Extensive microbial diversity within the chicken gut microbiome revealed by metagenomics and culture.</title>
        <authorList>
            <person name="Gilroy R."/>
            <person name="Ravi A."/>
            <person name="Getino M."/>
            <person name="Pursley I."/>
            <person name="Horton D.L."/>
            <person name="Alikhan N.F."/>
            <person name="Baker D."/>
            <person name="Gharbi K."/>
            <person name="Hall N."/>
            <person name="Watson M."/>
            <person name="Adriaenssens E.M."/>
            <person name="Foster-Nyarko E."/>
            <person name="Jarju S."/>
            <person name="Secka A."/>
            <person name="Antonio M."/>
            <person name="Oren A."/>
            <person name="Chaudhuri R.R."/>
            <person name="La Ragione R."/>
            <person name="Hildebrand F."/>
            <person name="Pallen M.J."/>
        </authorList>
    </citation>
    <scope>NUCLEOTIDE SEQUENCE</scope>
    <source>
        <strain evidence="1">CHK192-19661</strain>
    </source>
</reference>
<comment type="caution">
    <text evidence="1">The sequence shown here is derived from an EMBL/GenBank/DDBJ whole genome shotgun (WGS) entry which is preliminary data.</text>
</comment>
<evidence type="ECO:0000313" key="1">
    <source>
        <dbReference type="EMBL" id="HIZ09062.1"/>
    </source>
</evidence>
<reference evidence="1" key="2">
    <citation type="submission" date="2021-04" db="EMBL/GenBank/DDBJ databases">
        <authorList>
            <person name="Gilroy R."/>
        </authorList>
    </citation>
    <scope>NUCLEOTIDE SEQUENCE</scope>
    <source>
        <strain evidence="1">CHK192-19661</strain>
    </source>
</reference>
<name>A0A9D2D5L0_9FIRM</name>
<gene>
    <name evidence="1" type="ORF">H9726_01110</name>
</gene>
<organism evidence="1 2">
    <name type="scientific">Candidatus Borkfalkia avicola</name>
    <dbReference type="NCBI Taxonomy" id="2838503"/>
    <lineage>
        <taxon>Bacteria</taxon>
        <taxon>Bacillati</taxon>
        <taxon>Bacillota</taxon>
        <taxon>Clostridia</taxon>
        <taxon>Christensenellales</taxon>
        <taxon>Christensenellaceae</taxon>
        <taxon>Candidatus Borkfalkia</taxon>
    </lineage>
</organism>
<accession>A0A9D2D5L0</accession>
<dbReference type="EMBL" id="DXCF01000004">
    <property type="protein sequence ID" value="HIZ09062.1"/>
    <property type="molecule type" value="Genomic_DNA"/>
</dbReference>
<dbReference type="Proteomes" id="UP000824025">
    <property type="component" value="Unassembled WGS sequence"/>
</dbReference>